<reference evidence="3" key="1">
    <citation type="submission" date="2016-03" db="EMBL/GenBank/DDBJ databases">
        <title>Draft genome sequence of Rosellinia necatrix.</title>
        <authorList>
            <person name="Kanematsu S."/>
        </authorList>
    </citation>
    <scope>NUCLEOTIDE SEQUENCE [LARGE SCALE GENOMIC DNA]</scope>
    <source>
        <strain evidence="3">W97</strain>
    </source>
</reference>
<dbReference type="STRING" id="77044.A0A1W2TGE4"/>
<dbReference type="AlphaFoldDB" id="A0A1W2TGE4"/>
<dbReference type="InterPro" id="IPR021765">
    <property type="entry name" value="UstYa-like"/>
</dbReference>
<evidence type="ECO:0000256" key="2">
    <source>
        <dbReference type="SAM" id="Phobius"/>
    </source>
</evidence>
<protein>
    <submittedName>
        <fullName evidence="3">Putative major facilitator superfamily</fullName>
    </submittedName>
</protein>
<dbReference type="GO" id="GO:0043386">
    <property type="term" value="P:mycotoxin biosynthetic process"/>
    <property type="evidence" value="ECO:0007669"/>
    <property type="project" value="InterPro"/>
</dbReference>
<gene>
    <name evidence="3" type="ORF">SAMD00023353_2301060</name>
</gene>
<dbReference type="EMBL" id="DF977468">
    <property type="protein sequence ID" value="GAP87167.1"/>
    <property type="molecule type" value="Genomic_DNA"/>
</dbReference>
<sequence length="309" mass="35435">MTFPSFMNPIPKLKEMSTSTERSSTSCDEEKDLLRKHEDDDEFFHLPIHRRKAPFRLGLGSSLAVSVALLLSICFNLYTALRYHRKVCVANTQLKPYVVAAPSYSGLEYNKLVEFHAMTDWQSKNTTVADALWDAIDISPITIAISKKWAAEHGLPESNTFYWDEDKALYHIKGIHGMHCLKYLRHFIVKSGREGKPLAPHVVGHMGHCLDSLRQDIMCTADDTLMPGLVEHRLGDKQILQCRDWEALNRWAKDPERDSCFQQASDYKHVAHNLERHAVCPPGSQYDAVSRKYFEIHGHKNLFEPDDEE</sequence>
<keyword evidence="2" id="KW-0472">Membrane</keyword>
<dbReference type="OMA" id="PDQHACY"/>
<dbReference type="Pfam" id="PF11807">
    <property type="entry name" value="UstYa"/>
    <property type="match status" value="1"/>
</dbReference>
<proteinExistence type="inferred from homology"/>
<dbReference type="PANTHER" id="PTHR33365">
    <property type="entry name" value="YALI0B05434P"/>
    <property type="match status" value="1"/>
</dbReference>
<organism evidence="3">
    <name type="scientific">Rosellinia necatrix</name>
    <name type="common">White root-rot fungus</name>
    <dbReference type="NCBI Taxonomy" id="77044"/>
    <lineage>
        <taxon>Eukaryota</taxon>
        <taxon>Fungi</taxon>
        <taxon>Dikarya</taxon>
        <taxon>Ascomycota</taxon>
        <taxon>Pezizomycotina</taxon>
        <taxon>Sordariomycetes</taxon>
        <taxon>Xylariomycetidae</taxon>
        <taxon>Xylariales</taxon>
        <taxon>Xylariaceae</taxon>
        <taxon>Rosellinia</taxon>
    </lineage>
</organism>
<dbReference type="Proteomes" id="UP000054516">
    <property type="component" value="Unassembled WGS sequence"/>
</dbReference>
<evidence type="ECO:0000313" key="4">
    <source>
        <dbReference type="Proteomes" id="UP000054516"/>
    </source>
</evidence>
<keyword evidence="2" id="KW-0812">Transmembrane</keyword>
<keyword evidence="4" id="KW-1185">Reference proteome</keyword>
<accession>A0A1W2TGE4</accession>
<keyword evidence="2" id="KW-1133">Transmembrane helix</keyword>
<dbReference type="OrthoDB" id="3687641at2759"/>
<name>A0A1W2TGE4_ROSNE</name>
<feature type="transmembrane region" description="Helical" evidence="2">
    <location>
        <begin position="57"/>
        <end position="78"/>
    </location>
</feature>
<evidence type="ECO:0000313" key="3">
    <source>
        <dbReference type="EMBL" id="GAP87167.1"/>
    </source>
</evidence>
<dbReference type="PANTHER" id="PTHR33365:SF6">
    <property type="entry name" value="OXIDASE USTYA"/>
    <property type="match status" value="1"/>
</dbReference>
<evidence type="ECO:0000256" key="1">
    <source>
        <dbReference type="ARBA" id="ARBA00035112"/>
    </source>
</evidence>
<comment type="similarity">
    <text evidence="1">Belongs to the ustYa family.</text>
</comment>